<feature type="transmembrane region" description="Helical" evidence="2">
    <location>
        <begin position="34"/>
        <end position="56"/>
    </location>
</feature>
<dbReference type="AlphaFoldDB" id="A0A9J6P7N8"/>
<dbReference type="EMBL" id="JAMZFT010000001">
    <property type="protein sequence ID" value="MCP1334908.1"/>
    <property type="molecule type" value="Genomic_DNA"/>
</dbReference>
<sequence>MSDSMPDPAQTTDTSQDPPQDGASDDRTYRILKWVVIVMGVLLVVGFVVIVVGMISKIQGFTGANRKAAPQSVSAPYEAAVTLPPGARIVETAVGDGLVVLRLETPRGPALLLVDPRTGRTRGTVTLTPAE</sequence>
<dbReference type="Proteomes" id="UP001055804">
    <property type="component" value="Unassembled WGS sequence"/>
</dbReference>
<evidence type="ECO:0000256" key="2">
    <source>
        <dbReference type="SAM" id="Phobius"/>
    </source>
</evidence>
<organism evidence="3 4">
    <name type="scientific">Futiania mangrovi</name>
    <dbReference type="NCBI Taxonomy" id="2959716"/>
    <lineage>
        <taxon>Bacteria</taxon>
        <taxon>Pseudomonadati</taxon>
        <taxon>Pseudomonadota</taxon>
        <taxon>Alphaproteobacteria</taxon>
        <taxon>Futianiales</taxon>
        <taxon>Futianiaceae</taxon>
        <taxon>Futiania</taxon>
    </lineage>
</organism>
<protein>
    <submittedName>
        <fullName evidence="3">DUF6476 family protein</fullName>
    </submittedName>
</protein>
<keyword evidence="2" id="KW-0812">Transmembrane</keyword>
<reference evidence="3" key="1">
    <citation type="submission" date="2022-06" db="EMBL/GenBank/DDBJ databases">
        <title>Isolation and Genomics of Futiania mangrovii gen. nov., sp. nov., a Rare and Metabolically-versatile member in the Class Alphaproteobacteria.</title>
        <authorList>
            <person name="Liu L."/>
            <person name="Huang W.-C."/>
            <person name="Pan J."/>
            <person name="Li J."/>
            <person name="Huang Y."/>
            <person name="Du H."/>
            <person name="Liu Y."/>
            <person name="Li M."/>
        </authorList>
    </citation>
    <scope>NUCLEOTIDE SEQUENCE</scope>
    <source>
        <strain evidence="3">FT118</strain>
    </source>
</reference>
<evidence type="ECO:0000256" key="1">
    <source>
        <dbReference type="SAM" id="MobiDB-lite"/>
    </source>
</evidence>
<name>A0A9J6P7N8_9PROT</name>
<evidence type="ECO:0000313" key="3">
    <source>
        <dbReference type="EMBL" id="MCP1334908.1"/>
    </source>
</evidence>
<proteinExistence type="predicted"/>
<dbReference type="RefSeq" id="WP_269330872.1">
    <property type="nucleotide sequence ID" value="NZ_JAMZFT010000001.1"/>
</dbReference>
<comment type="caution">
    <text evidence="3">The sequence shown here is derived from an EMBL/GenBank/DDBJ whole genome shotgun (WGS) entry which is preliminary data.</text>
</comment>
<keyword evidence="4" id="KW-1185">Reference proteome</keyword>
<gene>
    <name evidence="3" type="ORF">NJQ99_00625</name>
</gene>
<keyword evidence="2" id="KW-1133">Transmembrane helix</keyword>
<feature type="region of interest" description="Disordered" evidence="1">
    <location>
        <begin position="1"/>
        <end position="24"/>
    </location>
</feature>
<accession>A0A9J6P7N8</accession>
<feature type="compositionally biased region" description="Polar residues" evidence="1">
    <location>
        <begin position="1"/>
        <end position="18"/>
    </location>
</feature>
<dbReference type="InterPro" id="IPR045519">
    <property type="entry name" value="DUF6476"/>
</dbReference>
<evidence type="ECO:0000313" key="4">
    <source>
        <dbReference type="Proteomes" id="UP001055804"/>
    </source>
</evidence>
<keyword evidence="2" id="KW-0472">Membrane</keyword>
<dbReference type="Pfam" id="PF20082">
    <property type="entry name" value="DUF6476"/>
    <property type="match status" value="1"/>
</dbReference>